<organism evidence="2 3">
    <name type="scientific">Drosophila rubida</name>
    <dbReference type="NCBI Taxonomy" id="30044"/>
    <lineage>
        <taxon>Eukaryota</taxon>
        <taxon>Metazoa</taxon>
        <taxon>Ecdysozoa</taxon>
        <taxon>Arthropoda</taxon>
        <taxon>Hexapoda</taxon>
        <taxon>Insecta</taxon>
        <taxon>Pterygota</taxon>
        <taxon>Neoptera</taxon>
        <taxon>Endopterygota</taxon>
        <taxon>Diptera</taxon>
        <taxon>Brachycera</taxon>
        <taxon>Muscomorpha</taxon>
        <taxon>Ephydroidea</taxon>
        <taxon>Drosophilidae</taxon>
        <taxon>Drosophila</taxon>
    </lineage>
</organism>
<dbReference type="SUPFAM" id="SSF46934">
    <property type="entry name" value="UBA-like"/>
    <property type="match status" value="1"/>
</dbReference>
<proteinExistence type="predicted"/>
<reference evidence="2" key="1">
    <citation type="journal article" date="2021" name="Mol. Ecol. Resour.">
        <title>Phylogenomic analyses of the genus Drosophila reveals genomic signals of climate adaptation.</title>
        <authorList>
            <person name="Li F."/>
            <person name="Rane R.V."/>
            <person name="Luria V."/>
            <person name="Xiong Z."/>
            <person name="Chen J."/>
            <person name="Li Z."/>
            <person name="Catullo R.A."/>
            <person name="Griffin P.C."/>
            <person name="Schiffer M."/>
            <person name="Pearce S."/>
            <person name="Lee S.F."/>
            <person name="McElroy K."/>
            <person name="Stocker A."/>
            <person name="Shirriffs J."/>
            <person name="Cockerell F."/>
            <person name="Coppin C."/>
            <person name="Sgro C.M."/>
            <person name="Karger A."/>
            <person name="Cain J.W."/>
            <person name="Weber J.A."/>
            <person name="Santpere G."/>
            <person name="Kirschner M.W."/>
            <person name="Hoffmann A.A."/>
            <person name="Oakeshott J.G."/>
            <person name="Zhang G."/>
        </authorList>
    </citation>
    <scope>NUCLEOTIDE SEQUENCE</scope>
    <source>
        <strain evidence="2">BGI-SZ-2011g</strain>
    </source>
</reference>
<feature type="non-terminal residue" evidence="2">
    <location>
        <position position="1"/>
    </location>
</feature>
<name>A0AAD4PRX5_9MUSC</name>
<evidence type="ECO:0000259" key="1">
    <source>
        <dbReference type="PROSITE" id="PS50030"/>
    </source>
</evidence>
<feature type="non-terminal residue" evidence="2">
    <location>
        <position position="136"/>
    </location>
</feature>
<comment type="caution">
    <text evidence="2">The sequence shown here is derived from an EMBL/GenBank/DDBJ whole genome shotgun (WGS) entry which is preliminary data.</text>
</comment>
<dbReference type="Gene3D" id="1.10.8.10">
    <property type="entry name" value="DNA helicase RuvA subunit, C-terminal domain"/>
    <property type="match status" value="1"/>
</dbReference>
<dbReference type="InterPro" id="IPR009060">
    <property type="entry name" value="UBA-like_sf"/>
</dbReference>
<dbReference type="Pfam" id="PF00627">
    <property type="entry name" value="UBA"/>
    <property type="match status" value="1"/>
</dbReference>
<dbReference type="EMBL" id="JAJJHW010000095">
    <property type="protein sequence ID" value="KAH8387252.1"/>
    <property type="molecule type" value="Genomic_DNA"/>
</dbReference>
<evidence type="ECO:0000313" key="2">
    <source>
        <dbReference type="EMBL" id="KAH8387252.1"/>
    </source>
</evidence>
<dbReference type="SMART" id="SM00165">
    <property type="entry name" value="UBA"/>
    <property type="match status" value="1"/>
</dbReference>
<dbReference type="PROSITE" id="PS50030">
    <property type="entry name" value="UBA"/>
    <property type="match status" value="1"/>
</dbReference>
<evidence type="ECO:0000313" key="3">
    <source>
        <dbReference type="Proteomes" id="UP001200034"/>
    </source>
</evidence>
<sequence length="136" mass="15522">AKMSVNVSREENADNKLQTLVHEMGYSLEEARKALQCTDNNLELAVQYLLEGDAALDGADISYDAAQRRNRRNFKQLRHHLMGDPALNERNIEAMMKKTRTAEVLREMVSNHSVQFLSTLLESSSDEEHEETESNE</sequence>
<feature type="domain" description="UBA" evidence="1">
    <location>
        <begin position="12"/>
        <end position="52"/>
    </location>
</feature>
<dbReference type="Proteomes" id="UP001200034">
    <property type="component" value="Unassembled WGS sequence"/>
</dbReference>
<dbReference type="InterPro" id="IPR015940">
    <property type="entry name" value="UBA"/>
</dbReference>
<keyword evidence="3" id="KW-1185">Reference proteome</keyword>
<accession>A0AAD4PRX5</accession>
<dbReference type="AlphaFoldDB" id="A0AAD4PRX5"/>
<gene>
    <name evidence="2" type="ORF">KR093_005876</name>
</gene>
<protein>
    <recommendedName>
        <fullName evidence="1">UBA domain-containing protein</fullName>
    </recommendedName>
</protein>